<reference evidence="2" key="1">
    <citation type="submission" date="2023-06" db="EMBL/GenBank/DDBJ databases">
        <authorList>
            <consortium name="Lawrence Berkeley National Laboratory"/>
            <person name="Ahrendt S."/>
            <person name="Sahu N."/>
            <person name="Indic B."/>
            <person name="Wong-Bajracharya J."/>
            <person name="Merenyi Z."/>
            <person name="Ke H.-M."/>
            <person name="Monk M."/>
            <person name="Kocsube S."/>
            <person name="Drula E."/>
            <person name="Lipzen A."/>
            <person name="Balint B."/>
            <person name="Henrissat B."/>
            <person name="Andreopoulos B."/>
            <person name="Martin F.M."/>
            <person name="Harder C.B."/>
            <person name="Rigling D."/>
            <person name="Ford K.L."/>
            <person name="Foster G.D."/>
            <person name="Pangilinan J."/>
            <person name="Papanicolaou A."/>
            <person name="Barry K."/>
            <person name="LaButti K."/>
            <person name="Viragh M."/>
            <person name="Koriabine M."/>
            <person name="Yan M."/>
            <person name="Riley R."/>
            <person name="Champramary S."/>
            <person name="Plett K.L."/>
            <person name="Tsai I.J."/>
            <person name="Slot J."/>
            <person name="Sipos G."/>
            <person name="Plett J."/>
            <person name="Nagy L.G."/>
            <person name="Grigoriev I.V."/>
        </authorList>
    </citation>
    <scope>NUCLEOTIDE SEQUENCE</scope>
    <source>
        <strain evidence="2">ICMP 16352</strain>
    </source>
</reference>
<dbReference type="EMBL" id="JAUEPR010000004">
    <property type="protein sequence ID" value="KAK0486015.1"/>
    <property type="molecule type" value="Genomic_DNA"/>
</dbReference>
<accession>A0AA39UNI1</accession>
<feature type="compositionally biased region" description="Low complexity" evidence="1">
    <location>
        <begin position="210"/>
        <end position="219"/>
    </location>
</feature>
<feature type="region of interest" description="Disordered" evidence="1">
    <location>
        <begin position="151"/>
        <end position="223"/>
    </location>
</feature>
<organism evidence="2 3">
    <name type="scientific">Armillaria novae-zelandiae</name>
    <dbReference type="NCBI Taxonomy" id="153914"/>
    <lineage>
        <taxon>Eukaryota</taxon>
        <taxon>Fungi</taxon>
        <taxon>Dikarya</taxon>
        <taxon>Basidiomycota</taxon>
        <taxon>Agaricomycotina</taxon>
        <taxon>Agaricomycetes</taxon>
        <taxon>Agaricomycetidae</taxon>
        <taxon>Agaricales</taxon>
        <taxon>Marasmiineae</taxon>
        <taxon>Physalacriaceae</taxon>
        <taxon>Armillaria</taxon>
    </lineage>
</organism>
<sequence>MDNGSAVIHRHLPFWATGQMTINGHVIRSNTRAVYSLSLAVTVPDIYPSYGVRSSHLAVPSGSLYATSAFSNNMGDIFGDKRTRSQLSLPDNIYQRLPLSRSPLKDAHEILLSPTKSAKRAASPSRDAEYSSNVATLSELPVFKRPRRDYGALRNGGSENINVPSSPDRHFTELNLDSPKRVGDGSPHKSSLTPRRACSVPPMFPSIDLRNPPSSPNKSRSPRKMVPMLKFTVVVPPRSRTLFWMKKLSRREIAVGEVAEPSQPAEDLHSLVANGHKTPTRTRLTLTPLSPLTPLPESPFAPPPPHRDLDGDIVRTSGLQFEKNNNVNDSTSVRPESLRTSPLPPETDVHQSRIPRPSIASENGVDALVPDPVVGTSAKSHAQVAPLKKSAFDIIMNAPQPITVKGKKKGKAASILSS</sequence>
<feature type="compositionally biased region" description="Basic and acidic residues" evidence="1">
    <location>
        <begin position="167"/>
        <end position="187"/>
    </location>
</feature>
<evidence type="ECO:0000313" key="2">
    <source>
        <dbReference type="EMBL" id="KAK0486015.1"/>
    </source>
</evidence>
<feature type="region of interest" description="Disordered" evidence="1">
    <location>
        <begin position="281"/>
        <end position="365"/>
    </location>
</feature>
<dbReference type="AlphaFoldDB" id="A0AA39UNI1"/>
<feature type="compositionally biased region" description="Low complexity" evidence="1">
    <location>
        <begin position="281"/>
        <end position="290"/>
    </location>
</feature>
<evidence type="ECO:0000313" key="3">
    <source>
        <dbReference type="Proteomes" id="UP001175227"/>
    </source>
</evidence>
<gene>
    <name evidence="2" type="ORF">IW261DRAFT_1559447</name>
</gene>
<evidence type="ECO:0000256" key="1">
    <source>
        <dbReference type="SAM" id="MobiDB-lite"/>
    </source>
</evidence>
<name>A0AA39UNI1_9AGAR</name>
<feature type="compositionally biased region" description="Pro residues" evidence="1">
    <location>
        <begin position="291"/>
        <end position="304"/>
    </location>
</feature>
<proteinExistence type="predicted"/>
<dbReference type="Proteomes" id="UP001175227">
    <property type="component" value="Unassembled WGS sequence"/>
</dbReference>
<protein>
    <submittedName>
        <fullName evidence="2">Uncharacterized protein</fullName>
    </submittedName>
</protein>
<comment type="caution">
    <text evidence="2">The sequence shown here is derived from an EMBL/GenBank/DDBJ whole genome shotgun (WGS) entry which is preliminary data.</text>
</comment>
<keyword evidence="3" id="KW-1185">Reference proteome</keyword>
<feature type="compositionally biased region" description="Polar residues" evidence="1">
    <location>
        <begin position="317"/>
        <end position="340"/>
    </location>
</feature>